<accession>A0A0W0WK55</accession>
<dbReference type="Proteomes" id="UP000054761">
    <property type="component" value="Unassembled WGS sequence"/>
</dbReference>
<reference evidence="1 2" key="1">
    <citation type="submission" date="2015-11" db="EMBL/GenBank/DDBJ databases">
        <title>Genomic analysis of 38 Legionella species identifies large and diverse effector repertoires.</title>
        <authorList>
            <person name="Burstein D."/>
            <person name="Amaro F."/>
            <person name="Zusman T."/>
            <person name="Lifshitz Z."/>
            <person name="Cohen O."/>
            <person name="Gilbert J.A."/>
            <person name="Pupko T."/>
            <person name="Shuman H.A."/>
            <person name="Segal G."/>
        </authorList>
    </citation>
    <scope>NUCLEOTIDE SEQUENCE [LARGE SCALE GENOMIC DNA]</scope>
    <source>
        <strain evidence="1 2">Bercovier 4</strain>
    </source>
</reference>
<name>A0A0W0WK55_9GAMM</name>
<dbReference type="AlphaFoldDB" id="A0A0W0WK55"/>
<dbReference type="STRING" id="454.Lisr_0378"/>
<gene>
    <name evidence="1" type="ORF">Lisr_0378</name>
</gene>
<evidence type="ECO:0000313" key="1">
    <source>
        <dbReference type="EMBL" id="KTD32706.1"/>
    </source>
</evidence>
<sequence length="151" mass="17799">MFKEFMVEMSTKPHYEVVDIYECKKTGFTKAVVKLAERHIIEKNISEIVVDNTFIEALDKKTVRTLTYIATVERLKPDYSIVVQKMTNQVDEYLLEIKSRKNRDTFKKSPTELSMNKDLIAKFDPVEANRIGYMAGIRETTREYQMIHHRD</sequence>
<keyword evidence="2" id="KW-1185">Reference proteome</keyword>
<dbReference type="EMBL" id="LNYH01000011">
    <property type="protein sequence ID" value="KTD32706.1"/>
    <property type="molecule type" value="Genomic_DNA"/>
</dbReference>
<dbReference type="PATRIC" id="fig|454.4.peg.395"/>
<proteinExistence type="predicted"/>
<evidence type="ECO:0000313" key="2">
    <source>
        <dbReference type="Proteomes" id="UP000054761"/>
    </source>
</evidence>
<protein>
    <submittedName>
        <fullName evidence="1">Uncharacterized protein</fullName>
    </submittedName>
</protein>
<comment type="caution">
    <text evidence="1">The sequence shown here is derived from an EMBL/GenBank/DDBJ whole genome shotgun (WGS) entry which is preliminary data.</text>
</comment>
<organism evidence="1 2">
    <name type="scientific">Legionella israelensis</name>
    <dbReference type="NCBI Taxonomy" id="454"/>
    <lineage>
        <taxon>Bacteria</taxon>
        <taxon>Pseudomonadati</taxon>
        <taxon>Pseudomonadota</taxon>
        <taxon>Gammaproteobacteria</taxon>
        <taxon>Legionellales</taxon>
        <taxon>Legionellaceae</taxon>
        <taxon>Legionella</taxon>
    </lineage>
</organism>